<proteinExistence type="predicted"/>
<evidence type="ECO:0000313" key="1">
    <source>
        <dbReference type="EMBL" id="KFM64048.1"/>
    </source>
</evidence>
<dbReference type="AlphaFoldDB" id="A0A087TG09"/>
<organism evidence="1 2">
    <name type="scientific">Stegodyphus mimosarum</name>
    <name type="common">African social velvet spider</name>
    <dbReference type="NCBI Taxonomy" id="407821"/>
    <lineage>
        <taxon>Eukaryota</taxon>
        <taxon>Metazoa</taxon>
        <taxon>Ecdysozoa</taxon>
        <taxon>Arthropoda</taxon>
        <taxon>Chelicerata</taxon>
        <taxon>Arachnida</taxon>
        <taxon>Araneae</taxon>
        <taxon>Araneomorphae</taxon>
        <taxon>Entelegynae</taxon>
        <taxon>Eresoidea</taxon>
        <taxon>Eresidae</taxon>
        <taxon>Stegodyphus</taxon>
    </lineage>
</organism>
<keyword evidence="2" id="KW-1185">Reference proteome</keyword>
<dbReference type="EMBL" id="KK115047">
    <property type="protein sequence ID" value="KFM64048.1"/>
    <property type="molecule type" value="Genomic_DNA"/>
</dbReference>
<evidence type="ECO:0000313" key="2">
    <source>
        <dbReference type="Proteomes" id="UP000054359"/>
    </source>
</evidence>
<sequence length="75" mass="8614">MTDLPVQCSLSLTKLAHEVTFHSAINLIVIVRHAAASHGFSQKVTSHVMFSDVWLLIGKWLYPHTWNWNEFPLKN</sequence>
<protein>
    <submittedName>
        <fullName evidence="1">Uncharacterized protein</fullName>
    </submittedName>
</protein>
<dbReference type="Proteomes" id="UP000054359">
    <property type="component" value="Unassembled WGS sequence"/>
</dbReference>
<accession>A0A087TG09</accession>
<reference evidence="1 2" key="1">
    <citation type="submission" date="2013-11" db="EMBL/GenBank/DDBJ databases">
        <title>Genome sequencing of Stegodyphus mimosarum.</title>
        <authorList>
            <person name="Bechsgaard J."/>
        </authorList>
    </citation>
    <scope>NUCLEOTIDE SEQUENCE [LARGE SCALE GENOMIC DNA]</scope>
</reference>
<name>A0A087TG09_STEMI</name>
<feature type="non-terminal residue" evidence="1">
    <location>
        <position position="75"/>
    </location>
</feature>
<gene>
    <name evidence="1" type="ORF">X975_17387</name>
</gene>